<organism evidence="2 3">
    <name type="scientific">Portunus trituberculatus</name>
    <name type="common">Swimming crab</name>
    <name type="synonym">Neptunus trituberculatus</name>
    <dbReference type="NCBI Taxonomy" id="210409"/>
    <lineage>
        <taxon>Eukaryota</taxon>
        <taxon>Metazoa</taxon>
        <taxon>Ecdysozoa</taxon>
        <taxon>Arthropoda</taxon>
        <taxon>Crustacea</taxon>
        <taxon>Multicrustacea</taxon>
        <taxon>Malacostraca</taxon>
        <taxon>Eumalacostraca</taxon>
        <taxon>Eucarida</taxon>
        <taxon>Decapoda</taxon>
        <taxon>Pleocyemata</taxon>
        <taxon>Brachyura</taxon>
        <taxon>Eubrachyura</taxon>
        <taxon>Portunoidea</taxon>
        <taxon>Portunidae</taxon>
        <taxon>Portuninae</taxon>
        <taxon>Portunus</taxon>
    </lineage>
</organism>
<accession>A0A5B7J3T0</accession>
<feature type="transmembrane region" description="Helical" evidence="1">
    <location>
        <begin position="9"/>
        <end position="29"/>
    </location>
</feature>
<keyword evidence="1" id="KW-0812">Transmembrane</keyword>
<proteinExistence type="predicted"/>
<evidence type="ECO:0000313" key="3">
    <source>
        <dbReference type="Proteomes" id="UP000324222"/>
    </source>
</evidence>
<dbReference type="AlphaFoldDB" id="A0A5B7J3T0"/>
<reference evidence="2 3" key="1">
    <citation type="submission" date="2019-05" db="EMBL/GenBank/DDBJ databases">
        <title>Another draft genome of Portunus trituberculatus and its Hox gene families provides insights of decapod evolution.</title>
        <authorList>
            <person name="Jeong J.-H."/>
            <person name="Song I."/>
            <person name="Kim S."/>
            <person name="Choi T."/>
            <person name="Kim D."/>
            <person name="Ryu S."/>
            <person name="Kim W."/>
        </authorList>
    </citation>
    <scope>NUCLEOTIDE SEQUENCE [LARGE SCALE GENOMIC DNA]</scope>
    <source>
        <tissue evidence="2">Muscle</tissue>
    </source>
</reference>
<dbReference type="OrthoDB" id="655540at2759"/>
<evidence type="ECO:0000256" key="1">
    <source>
        <dbReference type="SAM" id="Phobius"/>
    </source>
</evidence>
<dbReference type="EMBL" id="VSRR010079922">
    <property type="protein sequence ID" value="MPC89103.1"/>
    <property type="molecule type" value="Genomic_DNA"/>
</dbReference>
<keyword evidence="1" id="KW-0472">Membrane</keyword>
<comment type="caution">
    <text evidence="2">The sequence shown here is derived from an EMBL/GenBank/DDBJ whole genome shotgun (WGS) entry which is preliminary data.</text>
</comment>
<feature type="transmembrane region" description="Helical" evidence="1">
    <location>
        <begin position="49"/>
        <end position="66"/>
    </location>
</feature>
<protein>
    <submittedName>
        <fullName evidence="2">Uncharacterized protein</fullName>
    </submittedName>
</protein>
<gene>
    <name evidence="2" type="ORF">E2C01_084035</name>
</gene>
<evidence type="ECO:0000313" key="2">
    <source>
        <dbReference type="EMBL" id="MPC89103.1"/>
    </source>
</evidence>
<dbReference type="Proteomes" id="UP000324222">
    <property type="component" value="Unassembled WGS sequence"/>
</dbReference>
<sequence length="71" mass="7781">MPASKYSRIVAEVSMEVTLFGAATVYLLVSSQMINDLLGSLVPSLSQCSWTLILGVLLCPTTWLSTPKDFW</sequence>
<keyword evidence="3" id="KW-1185">Reference proteome</keyword>
<name>A0A5B7J3T0_PORTR</name>
<keyword evidence="1" id="KW-1133">Transmembrane helix</keyword>